<dbReference type="Pfam" id="PF01047">
    <property type="entry name" value="MarR"/>
    <property type="match status" value="1"/>
</dbReference>
<feature type="domain" description="HTH marR-type" evidence="4">
    <location>
        <begin position="1"/>
        <end position="146"/>
    </location>
</feature>
<dbReference type="EMBL" id="JACVHF010000015">
    <property type="protein sequence ID" value="MBC9785531.1"/>
    <property type="molecule type" value="Genomic_DNA"/>
</dbReference>
<keyword evidence="3" id="KW-0804">Transcription</keyword>
<gene>
    <name evidence="5" type="ORF">H1S01_13570</name>
</gene>
<dbReference type="PANTHER" id="PTHR33164:SF64">
    <property type="entry name" value="TRANSCRIPTIONAL REGULATOR SLYA"/>
    <property type="match status" value="1"/>
</dbReference>
<accession>A0ABR7T768</accession>
<evidence type="ECO:0000256" key="3">
    <source>
        <dbReference type="ARBA" id="ARBA00023163"/>
    </source>
</evidence>
<keyword evidence="6" id="KW-1185">Reference proteome</keyword>
<evidence type="ECO:0000313" key="6">
    <source>
        <dbReference type="Proteomes" id="UP000617402"/>
    </source>
</evidence>
<dbReference type="Gene3D" id="1.10.10.10">
    <property type="entry name" value="Winged helix-like DNA-binding domain superfamily/Winged helix DNA-binding domain"/>
    <property type="match status" value="1"/>
</dbReference>
<evidence type="ECO:0000256" key="1">
    <source>
        <dbReference type="ARBA" id="ARBA00023015"/>
    </source>
</evidence>
<dbReference type="SMART" id="SM00347">
    <property type="entry name" value="HTH_MARR"/>
    <property type="match status" value="1"/>
</dbReference>
<comment type="caution">
    <text evidence="5">The sequence shown here is derived from an EMBL/GenBank/DDBJ whole genome shotgun (WGS) entry which is preliminary data.</text>
</comment>
<sequence>MFPSKYKDDSSKSPGLLFIRAYNNWHTQVRKALQPIGLTHPQFVVLAVIAYLQSRYEHVTQVMISTHSDIDVMTTSQILKILEKKKFIQKKPHPNDTRANIVELLEEGKRKVATALPIVEGIDDSFFGVLESNHTEFMACLEKLSIYNSKD</sequence>
<dbReference type="RefSeq" id="WP_188040983.1">
    <property type="nucleotide sequence ID" value="NZ_JACVHF010000015.1"/>
</dbReference>
<dbReference type="InterPro" id="IPR036390">
    <property type="entry name" value="WH_DNA-bd_sf"/>
</dbReference>
<evidence type="ECO:0000313" key="5">
    <source>
        <dbReference type="EMBL" id="MBC9785531.1"/>
    </source>
</evidence>
<dbReference type="PANTHER" id="PTHR33164">
    <property type="entry name" value="TRANSCRIPTIONAL REGULATOR, MARR FAMILY"/>
    <property type="match status" value="1"/>
</dbReference>
<reference evidence="5 6" key="1">
    <citation type="submission" date="2020-07" db="EMBL/GenBank/DDBJ databases">
        <title>Draft whole-genome sequence of Heliobacterium chlorum DSM 3682, type strain.</title>
        <authorList>
            <person name="Kyndt J.A."/>
            <person name="Meyer T.E."/>
            <person name="Imhoff J.F."/>
        </authorList>
    </citation>
    <scope>NUCLEOTIDE SEQUENCE [LARGE SCALE GENOMIC DNA]</scope>
    <source>
        <strain evidence="5 6">DSM 3682</strain>
    </source>
</reference>
<dbReference type="InterPro" id="IPR039422">
    <property type="entry name" value="MarR/SlyA-like"/>
</dbReference>
<evidence type="ECO:0000259" key="4">
    <source>
        <dbReference type="PROSITE" id="PS50995"/>
    </source>
</evidence>
<keyword evidence="2" id="KW-0238">DNA-binding</keyword>
<dbReference type="InterPro" id="IPR000835">
    <property type="entry name" value="HTH_MarR-typ"/>
</dbReference>
<evidence type="ECO:0000256" key="2">
    <source>
        <dbReference type="ARBA" id="ARBA00023125"/>
    </source>
</evidence>
<proteinExistence type="predicted"/>
<dbReference type="SUPFAM" id="SSF46785">
    <property type="entry name" value="Winged helix' DNA-binding domain"/>
    <property type="match status" value="1"/>
</dbReference>
<dbReference type="PROSITE" id="PS50995">
    <property type="entry name" value="HTH_MARR_2"/>
    <property type="match status" value="1"/>
</dbReference>
<organism evidence="5 6">
    <name type="scientific">Heliobacterium chlorum</name>
    <dbReference type="NCBI Taxonomy" id="2698"/>
    <lineage>
        <taxon>Bacteria</taxon>
        <taxon>Bacillati</taxon>
        <taxon>Bacillota</taxon>
        <taxon>Clostridia</taxon>
        <taxon>Eubacteriales</taxon>
        <taxon>Heliobacteriaceae</taxon>
        <taxon>Heliobacterium</taxon>
    </lineage>
</organism>
<protein>
    <submittedName>
        <fullName evidence="5">Winged helix-turn-helix transcriptional regulator</fullName>
    </submittedName>
</protein>
<keyword evidence="1" id="KW-0805">Transcription regulation</keyword>
<dbReference type="InterPro" id="IPR036388">
    <property type="entry name" value="WH-like_DNA-bd_sf"/>
</dbReference>
<name>A0ABR7T768_HELCL</name>
<dbReference type="Proteomes" id="UP000617402">
    <property type="component" value="Unassembled WGS sequence"/>
</dbReference>